<dbReference type="AlphaFoldDB" id="W4QPC1"/>
<evidence type="ECO:0000256" key="1">
    <source>
        <dbReference type="ARBA" id="ARBA00006525"/>
    </source>
</evidence>
<comment type="caution">
    <text evidence="3">The sequence shown here is derived from an EMBL/GenBank/DDBJ whole genome shotgun (WGS) entry which is preliminary data.</text>
</comment>
<dbReference type="STRING" id="1236973.JCM9157_968"/>
<dbReference type="OrthoDB" id="9785707at2"/>
<dbReference type="NCBIfam" id="TIGR00732">
    <property type="entry name" value="dprA"/>
    <property type="match status" value="1"/>
</dbReference>
<keyword evidence="4" id="KW-1185">Reference proteome</keyword>
<reference evidence="3 4" key="1">
    <citation type="journal article" date="2014" name="Genome Announc.">
        <title>Draft Genome Sequences of Three Alkaliphilic Bacillus Strains, Bacillus wakoensis JCM 9140T, Bacillus akibai JCM 9157T, and Bacillus hemicellulosilyticus JCM 9152T.</title>
        <authorList>
            <person name="Yuki M."/>
            <person name="Oshima K."/>
            <person name="Suda W."/>
            <person name="Oshida Y."/>
            <person name="Kitamura K."/>
            <person name="Iida T."/>
            <person name="Hattori M."/>
            <person name="Ohkuma M."/>
        </authorList>
    </citation>
    <scope>NUCLEOTIDE SEQUENCE [LARGE SCALE GENOMIC DNA]</scope>
    <source>
        <strain evidence="3 4">JCM 9157</strain>
    </source>
</reference>
<protein>
    <submittedName>
        <fullName evidence="3">Rossmann fold nucleotide-binding protein Smf</fullName>
    </submittedName>
</protein>
<dbReference type="RefSeq" id="WP_035662615.1">
    <property type="nucleotide sequence ID" value="NZ_BAUV01000004.1"/>
</dbReference>
<name>W4QPC1_HALA3</name>
<dbReference type="GO" id="GO:0009294">
    <property type="term" value="P:DNA-mediated transformation"/>
    <property type="evidence" value="ECO:0007669"/>
    <property type="project" value="InterPro"/>
</dbReference>
<dbReference type="SUPFAM" id="SSF102405">
    <property type="entry name" value="MCP/YpsA-like"/>
    <property type="match status" value="1"/>
</dbReference>
<evidence type="ECO:0000313" key="4">
    <source>
        <dbReference type="Proteomes" id="UP000018896"/>
    </source>
</evidence>
<dbReference type="InterPro" id="IPR003488">
    <property type="entry name" value="DprA"/>
</dbReference>
<dbReference type="EMBL" id="BAUV01000004">
    <property type="protein sequence ID" value="GAE33940.1"/>
    <property type="molecule type" value="Genomic_DNA"/>
</dbReference>
<dbReference type="Proteomes" id="UP000018896">
    <property type="component" value="Unassembled WGS sequence"/>
</dbReference>
<organism evidence="3 4">
    <name type="scientific">Halalkalibacter akibai (strain ATCC 43226 / DSM 21942 / CIP 109018 / JCM 9157 / 1139)</name>
    <name type="common">Bacillus akibai</name>
    <dbReference type="NCBI Taxonomy" id="1236973"/>
    <lineage>
        <taxon>Bacteria</taxon>
        <taxon>Bacillati</taxon>
        <taxon>Bacillota</taxon>
        <taxon>Bacilli</taxon>
        <taxon>Bacillales</taxon>
        <taxon>Bacillaceae</taxon>
        <taxon>Halalkalibacter</taxon>
    </lineage>
</organism>
<accession>W4QPC1</accession>
<dbReference type="PANTHER" id="PTHR43022">
    <property type="entry name" value="PROTEIN SMF"/>
    <property type="match status" value="1"/>
</dbReference>
<feature type="domain" description="Smf/DprA SLOG" evidence="2">
    <location>
        <begin position="80"/>
        <end position="289"/>
    </location>
</feature>
<sequence>MSNQRQRLIHLHLCKELSWKELNRILTYDQQLSSIYDYSTSDWQQIFHLTPRKAQLLFHHLHSSRFIDFSSYFQSQQIHVMTVFDSDYPMLLKQIFDPPFVLYGLGNLKVLKTEQRLAVIGTRYPSQAGMEAVKMLIPPVAQNGWTIVSGMAKGIDSMAHWQTLHANGQTIAVLGSGFNYIYPKENKKLFSKLSQENLLLSEYPPTTPPQKWHFPARNRIISGLTQAVLVIEAKEKSGSLITADQALEHGRDVFAVPGSIYTEQSRGTNYLIQQGAKLITHADDILIELKG</sequence>
<comment type="similarity">
    <text evidence="1">Belongs to the DprA/Smf family.</text>
</comment>
<dbReference type="PANTHER" id="PTHR43022:SF1">
    <property type="entry name" value="PROTEIN SMF"/>
    <property type="match status" value="1"/>
</dbReference>
<proteinExistence type="inferred from homology"/>
<dbReference type="Pfam" id="PF02481">
    <property type="entry name" value="DNA_processg_A"/>
    <property type="match status" value="1"/>
</dbReference>
<dbReference type="Gene3D" id="3.40.50.450">
    <property type="match status" value="1"/>
</dbReference>
<dbReference type="InterPro" id="IPR057666">
    <property type="entry name" value="DrpA_SLOG"/>
</dbReference>
<dbReference type="eggNOG" id="COG0758">
    <property type="taxonomic scope" value="Bacteria"/>
</dbReference>
<gene>
    <name evidence="3" type="ORF">JCM9157_968</name>
</gene>
<evidence type="ECO:0000259" key="2">
    <source>
        <dbReference type="Pfam" id="PF02481"/>
    </source>
</evidence>
<evidence type="ECO:0000313" key="3">
    <source>
        <dbReference type="EMBL" id="GAE33940.1"/>
    </source>
</evidence>